<keyword evidence="4" id="KW-1185">Reference proteome</keyword>
<dbReference type="Proteomes" id="UP000596827">
    <property type="component" value="Unassembled WGS sequence"/>
</dbReference>
<comment type="similarity">
    <text evidence="1">Belongs to the UPF0065 (bug) family.</text>
</comment>
<dbReference type="PROSITE" id="PS51318">
    <property type="entry name" value="TAT"/>
    <property type="match status" value="1"/>
</dbReference>
<comment type="caution">
    <text evidence="3">The sequence shown here is derived from an EMBL/GenBank/DDBJ whole genome shotgun (WGS) entry which is preliminary data.</text>
</comment>
<dbReference type="PANTHER" id="PTHR42928">
    <property type="entry name" value="TRICARBOXYLATE-BINDING PROTEIN"/>
    <property type="match status" value="1"/>
</dbReference>
<gene>
    <name evidence="3" type="ORF">H8R02_21640</name>
</gene>
<dbReference type="Pfam" id="PF03401">
    <property type="entry name" value="TctC"/>
    <property type="match status" value="1"/>
</dbReference>
<evidence type="ECO:0000256" key="2">
    <source>
        <dbReference type="SAM" id="SignalP"/>
    </source>
</evidence>
<reference evidence="3" key="1">
    <citation type="submission" date="2020-08" db="EMBL/GenBank/DDBJ databases">
        <title>Ramlibacter sp. GTP1 16S ribosomal RNA gene genome sequencing and assembly.</title>
        <authorList>
            <person name="Kang M."/>
        </authorList>
    </citation>
    <scope>NUCLEOTIDE SEQUENCE</scope>
    <source>
        <strain evidence="3">GTP1</strain>
    </source>
</reference>
<evidence type="ECO:0000313" key="3">
    <source>
        <dbReference type="EMBL" id="MBC5767084.1"/>
    </source>
</evidence>
<evidence type="ECO:0000313" key="4">
    <source>
        <dbReference type="Proteomes" id="UP000596827"/>
    </source>
</evidence>
<feature type="chain" id="PRO_5037413096" evidence="2">
    <location>
        <begin position="29"/>
        <end position="334"/>
    </location>
</feature>
<accession>A0A923MD27</accession>
<sequence length="334" mass="35033">MDHLNRRQLLGAAAGGALLGLGPRAAFAQADFPNQPIKFIVPYAPGGVTDLVMRTVSKQVESKIGQSIVIDNRAGAGGMLGVTAVAKAQPTGYTIGATASSSIIASPLLNADVPYNAATDFAYISLLATVPMVLCVPASSSVKDAAEFLKFVQANKGKLSYGSTAVGHYAHVALMEVSDSLNAGMVHSPYKGETPLMQDFLGGQINFAFFAPSTAKPQADGGKLRMIGVSGTKRLKNLPNVPTLAEQGWAAPVFKMNPGWVGVIAPAKTPAAIVHRLSAEYQAALKTQEVYDKIVDNGMDPVGSTGEQFFATYQNEKPVWKQLLTKAGLEVKGA</sequence>
<dbReference type="SUPFAM" id="SSF53850">
    <property type="entry name" value="Periplasmic binding protein-like II"/>
    <property type="match status" value="1"/>
</dbReference>
<dbReference type="RefSeq" id="WP_187083577.1">
    <property type="nucleotide sequence ID" value="NZ_JACORU010000009.1"/>
</dbReference>
<proteinExistence type="inferred from homology"/>
<name>A0A923MD27_9BURK</name>
<dbReference type="InterPro" id="IPR042100">
    <property type="entry name" value="Bug_dom1"/>
</dbReference>
<dbReference type="InterPro" id="IPR005064">
    <property type="entry name" value="BUG"/>
</dbReference>
<evidence type="ECO:0000256" key="1">
    <source>
        <dbReference type="ARBA" id="ARBA00006987"/>
    </source>
</evidence>
<dbReference type="CDD" id="cd07012">
    <property type="entry name" value="PBP2_Bug_TTT"/>
    <property type="match status" value="1"/>
</dbReference>
<dbReference type="Gene3D" id="3.40.190.10">
    <property type="entry name" value="Periplasmic binding protein-like II"/>
    <property type="match status" value="1"/>
</dbReference>
<dbReference type="InterPro" id="IPR006311">
    <property type="entry name" value="TAT_signal"/>
</dbReference>
<dbReference type="Gene3D" id="3.40.190.150">
    <property type="entry name" value="Bordetella uptake gene, domain 1"/>
    <property type="match status" value="1"/>
</dbReference>
<dbReference type="PANTHER" id="PTHR42928:SF5">
    <property type="entry name" value="BLR1237 PROTEIN"/>
    <property type="match status" value="1"/>
</dbReference>
<organism evidence="3 4">
    <name type="scientific">Ramlibacter albus</name>
    <dbReference type="NCBI Taxonomy" id="2079448"/>
    <lineage>
        <taxon>Bacteria</taxon>
        <taxon>Pseudomonadati</taxon>
        <taxon>Pseudomonadota</taxon>
        <taxon>Betaproteobacteria</taxon>
        <taxon>Burkholderiales</taxon>
        <taxon>Comamonadaceae</taxon>
        <taxon>Ramlibacter</taxon>
    </lineage>
</organism>
<dbReference type="PIRSF" id="PIRSF017082">
    <property type="entry name" value="YflP"/>
    <property type="match status" value="1"/>
</dbReference>
<feature type="signal peptide" evidence="2">
    <location>
        <begin position="1"/>
        <end position="28"/>
    </location>
</feature>
<dbReference type="EMBL" id="JACORU010000009">
    <property type="protein sequence ID" value="MBC5767084.1"/>
    <property type="molecule type" value="Genomic_DNA"/>
</dbReference>
<keyword evidence="2" id="KW-0732">Signal</keyword>
<dbReference type="AlphaFoldDB" id="A0A923MD27"/>
<protein>
    <submittedName>
        <fullName evidence="3">Tripartite tricarboxylate transporter substrate binding protein</fullName>
    </submittedName>
</protein>